<feature type="compositionally biased region" description="Pro residues" evidence="1">
    <location>
        <begin position="119"/>
        <end position="133"/>
    </location>
</feature>
<feature type="region of interest" description="Disordered" evidence="1">
    <location>
        <begin position="184"/>
        <end position="346"/>
    </location>
</feature>
<dbReference type="EMBL" id="JARIHO010000014">
    <property type="protein sequence ID" value="KAJ7350809.1"/>
    <property type="molecule type" value="Genomic_DNA"/>
</dbReference>
<proteinExistence type="predicted"/>
<dbReference type="AlphaFoldDB" id="A0AAD7A6Z3"/>
<feature type="compositionally biased region" description="Low complexity" evidence="1">
    <location>
        <begin position="194"/>
        <end position="206"/>
    </location>
</feature>
<feature type="compositionally biased region" description="Basic residues" evidence="1">
    <location>
        <begin position="317"/>
        <end position="326"/>
    </location>
</feature>
<sequence>MSGCLSRLFRRRSRKDPEHQPLLSEYRYVWPSNYTATGAYVHEPRRDHRRAAPSNYATYLRDPRDAFNTDVPLPVSRGQQQDWRVNNAAPGPGTAPPAPPLPSVIWRTKPPENWTSAAAPPPPLSAPTRPSPPRTTQGHNWATRANSEYSSQTTPLRTEFLENREIYRAYRNLGRLLGFDPQGPVPPPLPLPSSPAAAAPARRQGPFSRCIKKIFPPRAQPPMPPVDWAPRTNHQEDTTRPPMGRRPPPRVETVPTVPRTSAAQVPPQSAQPRPATLPPSRESTHANTNTRPRRTTRVRFNLPPPPPQRPPPAPTPKRARPSRRTPKTTVAAPTPNPNPNVNEGPHPYHGCAAHQPLLAALLSPLSPRQQHVRPVRSPPAPLRRPAFSPISTAAYTPAQLACFSRFNQPWMNNRAYVY</sequence>
<gene>
    <name evidence="2" type="ORF">DFH08DRAFT_995749</name>
</gene>
<evidence type="ECO:0000256" key="1">
    <source>
        <dbReference type="SAM" id="MobiDB-lite"/>
    </source>
</evidence>
<feature type="compositionally biased region" description="Pro residues" evidence="1">
    <location>
        <begin position="218"/>
        <end position="227"/>
    </location>
</feature>
<accession>A0AAD7A6Z3</accession>
<feature type="compositionally biased region" description="Pro residues" evidence="1">
    <location>
        <begin position="93"/>
        <end position="102"/>
    </location>
</feature>
<evidence type="ECO:0000313" key="3">
    <source>
        <dbReference type="Proteomes" id="UP001218218"/>
    </source>
</evidence>
<reference evidence="2" key="1">
    <citation type="submission" date="2023-03" db="EMBL/GenBank/DDBJ databases">
        <title>Massive genome expansion in bonnet fungi (Mycena s.s.) driven by repeated elements and novel gene families across ecological guilds.</title>
        <authorList>
            <consortium name="Lawrence Berkeley National Laboratory"/>
            <person name="Harder C.B."/>
            <person name="Miyauchi S."/>
            <person name="Viragh M."/>
            <person name="Kuo A."/>
            <person name="Thoen E."/>
            <person name="Andreopoulos B."/>
            <person name="Lu D."/>
            <person name="Skrede I."/>
            <person name="Drula E."/>
            <person name="Henrissat B."/>
            <person name="Morin E."/>
            <person name="Kohler A."/>
            <person name="Barry K."/>
            <person name="LaButti K."/>
            <person name="Morin E."/>
            <person name="Salamov A."/>
            <person name="Lipzen A."/>
            <person name="Mereny Z."/>
            <person name="Hegedus B."/>
            <person name="Baldrian P."/>
            <person name="Stursova M."/>
            <person name="Weitz H."/>
            <person name="Taylor A."/>
            <person name="Grigoriev I.V."/>
            <person name="Nagy L.G."/>
            <person name="Martin F."/>
            <person name="Kauserud H."/>
        </authorList>
    </citation>
    <scope>NUCLEOTIDE SEQUENCE</scope>
    <source>
        <strain evidence="2">CBHHK002</strain>
    </source>
</reference>
<feature type="compositionally biased region" description="Pro residues" evidence="1">
    <location>
        <begin position="184"/>
        <end position="193"/>
    </location>
</feature>
<feature type="region of interest" description="Disordered" evidence="1">
    <location>
        <begin position="1"/>
        <end position="22"/>
    </location>
</feature>
<evidence type="ECO:0000313" key="2">
    <source>
        <dbReference type="EMBL" id="KAJ7350809.1"/>
    </source>
</evidence>
<name>A0AAD7A6Z3_9AGAR</name>
<comment type="caution">
    <text evidence="2">The sequence shown here is derived from an EMBL/GenBank/DDBJ whole genome shotgun (WGS) entry which is preliminary data.</text>
</comment>
<feature type="compositionally biased region" description="Pro residues" evidence="1">
    <location>
        <begin position="302"/>
        <end position="315"/>
    </location>
</feature>
<keyword evidence="3" id="KW-1185">Reference proteome</keyword>
<organism evidence="2 3">
    <name type="scientific">Mycena albidolilacea</name>
    <dbReference type="NCBI Taxonomy" id="1033008"/>
    <lineage>
        <taxon>Eukaryota</taxon>
        <taxon>Fungi</taxon>
        <taxon>Dikarya</taxon>
        <taxon>Basidiomycota</taxon>
        <taxon>Agaricomycotina</taxon>
        <taxon>Agaricomycetes</taxon>
        <taxon>Agaricomycetidae</taxon>
        <taxon>Agaricales</taxon>
        <taxon>Marasmiineae</taxon>
        <taxon>Mycenaceae</taxon>
        <taxon>Mycena</taxon>
    </lineage>
</organism>
<feature type="region of interest" description="Disordered" evidence="1">
    <location>
        <begin position="55"/>
        <end position="155"/>
    </location>
</feature>
<feature type="compositionally biased region" description="Low complexity" evidence="1">
    <location>
        <begin position="251"/>
        <end position="260"/>
    </location>
</feature>
<protein>
    <submittedName>
        <fullName evidence="2">Uncharacterized protein</fullName>
    </submittedName>
</protein>
<feature type="compositionally biased region" description="Polar residues" evidence="1">
    <location>
        <begin position="261"/>
        <end position="271"/>
    </location>
</feature>
<feature type="compositionally biased region" description="Polar residues" evidence="1">
    <location>
        <begin position="137"/>
        <end position="155"/>
    </location>
</feature>
<dbReference type="Proteomes" id="UP001218218">
    <property type="component" value="Unassembled WGS sequence"/>
</dbReference>